<gene>
    <name evidence="1" type="ORF">OCV51_07350</name>
</gene>
<dbReference type="Proteomes" id="UP001652394">
    <property type="component" value="Unassembled WGS sequence"/>
</dbReference>
<proteinExistence type="predicted"/>
<keyword evidence="2" id="KW-1185">Reference proteome</keyword>
<organism evidence="1 2">
    <name type="scientific">Faecalicatena acetigenes</name>
    <dbReference type="NCBI Taxonomy" id="2981790"/>
    <lineage>
        <taxon>Bacteria</taxon>
        <taxon>Bacillati</taxon>
        <taxon>Bacillota</taxon>
        <taxon>Clostridia</taxon>
        <taxon>Lachnospirales</taxon>
        <taxon>Lachnospiraceae</taxon>
        <taxon>Faecalicatena</taxon>
    </lineage>
</organism>
<sequence>MKQDSRIILEQIVNRKSRELCLEKQKWDTSASIVTIFREEWHVFARLLHPLVSILEIQSSFYVEEEYIRAVWYPHPVMMTADTRREFILFANEANIELYSGGRFWCDENMDFAYEIVLPAEMAEKCEREAARQLFDIPYSNFCDLHLPLVMLKRGSWKADTAKRYLAELRERGYVDNTKYDLW</sequence>
<protein>
    <submittedName>
        <fullName evidence="1">Uncharacterized protein</fullName>
    </submittedName>
</protein>
<accession>A0ABT2TB46</accession>
<comment type="caution">
    <text evidence="1">The sequence shown here is derived from an EMBL/GenBank/DDBJ whole genome shotgun (WGS) entry which is preliminary data.</text>
</comment>
<name>A0ABT2TB46_9FIRM</name>
<dbReference type="RefSeq" id="WP_059067944.1">
    <property type="nucleotide sequence ID" value="NZ_JAOQJX010000009.1"/>
</dbReference>
<reference evidence="1 2" key="1">
    <citation type="journal article" date="2021" name="ISME Commun">
        <title>Automated analysis of genomic sequences facilitates high-throughput and comprehensive description of bacteria.</title>
        <authorList>
            <person name="Hitch T.C.A."/>
        </authorList>
    </citation>
    <scope>NUCLEOTIDE SEQUENCE [LARGE SCALE GENOMIC DNA]</scope>
    <source>
        <strain evidence="1 2">H2_18</strain>
    </source>
</reference>
<evidence type="ECO:0000313" key="2">
    <source>
        <dbReference type="Proteomes" id="UP001652394"/>
    </source>
</evidence>
<dbReference type="EMBL" id="JAOQJX010000009">
    <property type="protein sequence ID" value="MCU6747470.1"/>
    <property type="molecule type" value="Genomic_DNA"/>
</dbReference>
<evidence type="ECO:0000313" key="1">
    <source>
        <dbReference type="EMBL" id="MCU6747470.1"/>
    </source>
</evidence>